<dbReference type="PANTHER" id="PTHR38848">
    <property type="entry name" value="G-PROTEIN COUPLED RECEPTORS FAMILY 3 PROFILE DOMAIN-CONTAINING PROTEIN"/>
    <property type="match status" value="1"/>
</dbReference>
<gene>
    <name evidence="2" type="ORF">GGX14DRAFT_528844</name>
</gene>
<feature type="transmembrane region" description="Helical" evidence="1">
    <location>
        <begin position="53"/>
        <end position="75"/>
    </location>
</feature>
<keyword evidence="3" id="KW-1185">Reference proteome</keyword>
<reference evidence="2" key="1">
    <citation type="submission" date="2023-03" db="EMBL/GenBank/DDBJ databases">
        <title>Massive genome expansion in bonnet fungi (Mycena s.s.) driven by repeated elements and novel gene families across ecological guilds.</title>
        <authorList>
            <consortium name="Lawrence Berkeley National Laboratory"/>
            <person name="Harder C.B."/>
            <person name="Miyauchi S."/>
            <person name="Viragh M."/>
            <person name="Kuo A."/>
            <person name="Thoen E."/>
            <person name="Andreopoulos B."/>
            <person name="Lu D."/>
            <person name="Skrede I."/>
            <person name="Drula E."/>
            <person name="Henrissat B."/>
            <person name="Morin E."/>
            <person name="Kohler A."/>
            <person name="Barry K."/>
            <person name="LaButti K."/>
            <person name="Morin E."/>
            <person name="Salamov A."/>
            <person name="Lipzen A."/>
            <person name="Mereny Z."/>
            <person name="Hegedus B."/>
            <person name="Baldrian P."/>
            <person name="Stursova M."/>
            <person name="Weitz H."/>
            <person name="Taylor A."/>
            <person name="Grigoriev I.V."/>
            <person name="Nagy L.G."/>
            <person name="Martin F."/>
            <person name="Kauserud H."/>
        </authorList>
    </citation>
    <scope>NUCLEOTIDE SEQUENCE</scope>
    <source>
        <strain evidence="2">9144</strain>
    </source>
</reference>
<feature type="transmembrane region" description="Helical" evidence="1">
    <location>
        <begin position="127"/>
        <end position="149"/>
    </location>
</feature>
<proteinExistence type="predicted"/>
<comment type="caution">
    <text evidence="2">The sequence shown here is derived from an EMBL/GenBank/DDBJ whole genome shotgun (WGS) entry which is preliminary data.</text>
</comment>
<keyword evidence="1" id="KW-1133">Transmembrane helix</keyword>
<dbReference type="EMBL" id="JARJCW010000134">
    <property type="protein sequence ID" value="KAJ7191309.1"/>
    <property type="molecule type" value="Genomic_DNA"/>
</dbReference>
<name>A0AAD6Y0Q8_9AGAR</name>
<feature type="transmembrane region" description="Helical" evidence="1">
    <location>
        <begin position="12"/>
        <end position="32"/>
    </location>
</feature>
<evidence type="ECO:0000256" key="1">
    <source>
        <dbReference type="SAM" id="Phobius"/>
    </source>
</evidence>
<accession>A0AAD6Y0Q8</accession>
<dbReference type="Proteomes" id="UP001219525">
    <property type="component" value="Unassembled WGS sequence"/>
</dbReference>
<evidence type="ECO:0000313" key="2">
    <source>
        <dbReference type="EMBL" id="KAJ7191309.1"/>
    </source>
</evidence>
<dbReference type="AlphaFoldDB" id="A0AAD6Y0Q8"/>
<dbReference type="PANTHER" id="PTHR38848:SF3">
    <property type="entry name" value="G-PROTEIN COUPLED RECEPTORS FAMILY 3 PROFILE DOMAIN-CONTAINING PROTEIN"/>
    <property type="match status" value="1"/>
</dbReference>
<keyword evidence="1" id="KW-0812">Transmembrane</keyword>
<protein>
    <submittedName>
        <fullName evidence="2">Uncharacterized protein</fullName>
    </submittedName>
</protein>
<organism evidence="2 3">
    <name type="scientific">Mycena pura</name>
    <dbReference type="NCBI Taxonomy" id="153505"/>
    <lineage>
        <taxon>Eukaryota</taxon>
        <taxon>Fungi</taxon>
        <taxon>Dikarya</taxon>
        <taxon>Basidiomycota</taxon>
        <taxon>Agaricomycotina</taxon>
        <taxon>Agaricomycetes</taxon>
        <taxon>Agaricomycetidae</taxon>
        <taxon>Agaricales</taxon>
        <taxon>Marasmiineae</taxon>
        <taxon>Mycenaceae</taxon>
        <taxon>Mycena</taxon>
    </lineage>
</organism>
<keyword evidence="1" id="KW-0472">Membrane</keyword>
<feature type="transmembrane region" description="Helical" evidence="1">
    <location>
        <begin position="169"/>
        <end position="191"/>
    </location>
</feature>
<sequence>MSATHSLFPSVGLQALSALVHYWGITVMTFYISRRLLADDFDWRLRSLTWPRLCVLLVFFDSYFFLLSSGMLVFGVGLQMNQVACSAGIYLCVAFYCTSKILIYLFLTEKVYIVWGGALPRLRCPTYLLCIGSVSSYLFVIVIMFIYRIDGFRPEDGACVLGLKPKASIPLLSYDLYINILLTTLFLWPILRSHHINPQLKRVATKTLIASSVALTTSTINIAVLTILHGRELGWVCLASCGTDVIFNASALFWVTSAHSGSAPSTSAGAPRARVSCAFASNSGLRSPTSIGGFFPMRDVTKKENEFRVRSSAGVFLRLLWR</sequence>
<feature type="transmembrane region" description="Helical" evidence="1">
    <location>
        <begin position="87"/>
        <end position="107"/>
    </location>
</feature>
<evidence type="ECO:0000313" key="3">
    <source>
        <dbReference type="Proteomes" id="UP001219525"/>
    </source>
</evidence>
<feature type="transmembrane region" description="Helical" evidence="1">
    <location>
        <begin position="203"/>
        <end position="227"/>
    </location>
</feature>